<feature type="chain" id="PRO_5036275492" description="Leucine-rich repeat-containing N-terminal plant-type domain-containing protein" evidence="13">
    <location>
        <begin position="29"/>
        <end position="1062"/>
    </location>
</feature>
<dbReference type="InterPro" id="IPR003591">
    <property type="entry name" value="Leu-rich_rpt_typical-subtyp"/>
</dbReference>
<dbReference type="InterPro" id="IPR001611">
    <property type="entry name" value="Leu-rich_rpt"/>
</dbReference>
<proteinExistence type="inferred from homology"/>
<evidence type="ECO:0000256" key="3">
    <source>
        <dbReference type="ARBA" id="ARBA00022475"/>
    </source>
</evidence>
<keyword evidence="3" id="KW-1003">Cell membrane</keyword>
<accession>A0A8T1PWP2</accession>
<dbReference type="InterPro" id="IPR013210">
    <property type="entry name" value="LRR_N_plant-typ"/>
</dbReference>
<evidence type="ECO:0000256" key="1">
    <source>
        <dbReference type="ARBA" id="ARBA00004251"/>
    </source>
</evidence>
<evidence type="ECO:0000256" key="10">
    <source>
        <dbReference type="ARBA" id="ARBA00023170"/>
    </source>
</evidence>
<dbReference type="SMART" id="SM00369">
    <property type="entry name" value="LRR_TYP"/>
    <property type="match status" value="7"/>
</dbReference>
<dbReference type="FunFam" id="3.80.10.10:FF:000111">
    <property type="entry name" value="LRR receptor-like serine/threonine-protein kinase ERECTA"/>
    <property type="match status" value="1"/>
</dbReference>
<dbReference type="Pfam" id="PF08263">
    <property type="entry name" value="LRRNT_2"/>
    <property type="match status" value="1"/>
</dbReference>
<evidence type="ECO:0000256" key="6">
    <source>
        <dbReference type="ARBA" id="ARBA00022729"/>
    </source>
</evidence>
<sequence>MRIPFLSWVFFMPICLLSISFYVPMVCGKCPTNQKALLLQLKNSLIFDSASSTKLVHWNKSIDCCSWEGVTCNKGCVIGLDLSNDSISCSLDNSSSLFKLRYLQNLNLASNDFNSSEIPSEFNKLSNLVYLNLSHAGFQGQIPSTISHLKRLVSLDLRNWYSLKLENPNLNMLVQNLSKLAELYLSGVDISMKGYEWGPALSFSLPNLRVLSLSRCNLSGPFDSSLVNLKSLSIIRMSNNNLSSPIPDFFADFRNLTTLIFSSSSLNGKFPERIFQIPTLQMVDLSNNFELEGFFPDFPSNGSLQTLVLSSTKLSRSLPYSIGNLKLLSEVDLYSCNFSGEIPKSMENLTQLLHLDLSGNRFNGSIPSLSMSKNLKTIDLSSNDLTGQIASTRWVDLLNLETLDLSSNSLEGSIPVSLFSLPSLQELHLQNNRFSGQLDEFSTAPSYLLSHLDLSQQFGRANSHFSAVQKLKDLTFLDLSYNDLSIEYSGINCSLSSFPQFSNLLLASNRLKRIPDFLRNQSALNDLDLSNTQIHGQIPRWIWEFTNLAFLNLSNNYMVTLERPFLNVSFRGVVDLSSNKLQGQLPSLPCSAEYLDLSRNNFHSSIPTSIITSMVHIGFLSLSSNRLYGSIPESICNATGTLRVLDLSNNFLSGMVPHCLFEMSETGEPELFGNQSLGVLNLRKNNLSGKIPDTFQGNCGLRTLDLGENHLEGKFPKSLAKCRELEFLDIGNNNIEDDFPCYLRNISKLRVLVFKANKFHGPIDCLESNATWPMLQIINLASNNFSGKLTEKFIGILKALMADKEEAKLELIHRNFQLAEWYDLNYQDKLTIIAKGLSLNLTKILTIFTVLDLSCNNFDGPLPKEIEKFKSLYILNLSHNGFTGNIPQSLGKLSNLESLDLSSNKLTGVIPVQLADGLIFLSFLNLSFNQLSGKIPQIKQFATFQISSYMGNIGLCGFPLEEQCIGEGPRLSTPTSKESDSNSGIGIDWNFLSVEFGFVFGLGIAIGPLMFWKRWRMCYYKHADEIFFKIFPRLYITIENRQRQARMNHRRRAHRNQGRRHE</sequence>
<dbReference type="InterPro" id="IPR046956">
    <property type="entry name" value="RLP23-like"/>
</dbReference>
<protein>
    <recommendedName>
        <fullName evidence="14">Leucine-rich repeat-containing N-terminal plant-type domain-containing protein</fullName>
    </recommendedName>
</protein>
<dbReference type="Pfam" id="PF13855">
    <property type="entry name" value="LRR_8"/>
    <property type="match status" value="4"/>
</dbReference>
<dbReference type="PANTHER" id="PTHR48061:SF2">
    <property type="entry name" value="RECEPTOR LIKE PROTEIN 30-LIKE"/>
    <property type="match status" value="1"/>
</dbReference>
<evidence type="ECO:0000313" key="16">
    <source>
        <dbReference type="Proteomes" id="UP000811609"/>
    </source>
</evidence>
<keyword evidence="16" id="KW-1185">Reference proteome</keyword>
<dbReference type="PANTHER" id="PTHR48061">
    <property type="entry name" value="LEUCINE-RICH REPEAT RECEPTOR PROTEIN KINASE EMS1-LIKE-RELATED"/>
    <property type="match status" value="1"/>
</dbReference>
<dbReference type="EMBL" id="CM031816">
    <property type="protein sequence ID" value="KAG6645272.1"/>
    <property type="molecule type" value="Genomic_DNA"/>
</dbReference>
<evidence type="ECO:0000256" key="2">
    <source>
        <dbReference type="ARBA" id="ARBA00009592"/>
    </source>
</evidence>
<feature type="domain" description="Leucine-rich repeat-containing N-terminal plant-type" evidence="14">
    <location>
        <begin position="33"/>
        <end position="73"/>
    </location>
</feature>
<dbReference type="FunFam" id="3.80.10.10:FF:000041">
    <property type="entry name" value="LRR receptor-like serine/threonine-protein kinase ERECTA"/>
    <property type="match status" value="1"/>
</dbReference>
<dbReference type="AlphaFoldDB" id="A0A8T1PWP2"/>
<dbReference type="GO" id="GO:0005886">
    <property type="term" value="C:plasma membrane"/>
    <property type="evidence" value="ECO:0007669"/>
    <property type="project" value="UniProtKB-SubCell"/>
</dbReference>
<dbReference type="Pfam" id="PF00560">
    <property type="entry name" value="LRR_1"/>
    <property type="match status" value="9"/>
</dbReference>
<comment type="similarity">
    <text evidence="2">Belongs to the RLP family.</text>
</comment>
<evidence type="ECO:0000256" key="12">
    <source>
        <dbReference type="SAM" id="Phobius"/>
    </source>
</evidence>
<organism evidence="15 16">
    <name type="scientific">Carya illinoinensis</name>
    <name type="common">Pecan</name>
    <dbReference type="NCBI Taxonomy" id="32201"/>
    <lineage>
        <taxon>Eukaryota</taxon>
        <taxon>Viridiplantae</taxon>
        <taxon>Streptophyta</taxon>
        <taxon>Embryophyta</taxon>
        <taxon>Tracheophyta</taxon>
        <taxon>Spermatophyta</taxon>
        <taxon>Magnoliopsida</taxon>
        <taxon>eudicotyledons</taxon>
        <taxon>Gunneridae</taxon>
        <taxon>Pentapetalae</taxon>
        <taxon>rosids</taxon>
        <taxon>fabids</taxon>
        <taxon>Fagales</taxon>
        <taxon>Juglandaceae</taxon>
        <taxon>Carya</taxon>
    </lineage>
</organism>
<dbReference type="Proteomes" id="UP000811609">
    <property type="component" value="Chromosome 8"/>
</dbReference>
<keyword evidence="5 12" id="KW-0812">Transmembrane</keyword>
<evidence type="ECO:0000256" key="9">
    <source>
        <dbReference type="ARBA" id="ARBA00023136"/>
    </source>
</evidence>
<evidence type="ECO:0000256" key="13">
    <source>
        <dbReference type="SAM" id="SignalP"/>
    </source>
</evidence>
<reference evidence="15" key="1">
    <citation type="submission" date="2020-12" db="EMBL/GenBank/DDBJ databases">
        <title>WGS assembly of Carya illinoinensis cv. Pawnee.</title>
        <authorList>
            <person name="Platts A."/>
            <person name="Shu S."/>
            <person name="Wright S."/>
            <person name="Barry K."/>
            <person name="Edger P."/>
            <person name="Pires J.C."/>
            <person name="Schmutz J."/>
        </authorList>
    </citation>
    <scope>NUCLEOTIDE SEQUENCE</scope>
    <source>
        <tissue evidence="15">Leaf</tissue>
    </source>
</reference>
<evidence type="ECO:0000256" key="8">
    <source>
        <dbReference type="ARBA" id="ARBA00022989"/>
    </source>
</evidence>
<evidence type="ECO:0000256" key="11">
    <source>
        <dbReference type="ARBA" id="ARBA00023180"/>
    </source>
</evidence>
<keyword evidence="11" id="KW-0325">Glycoprotein</keyword>
<keyword evidence="4" id="KW-0433">Leucine-rich repeat</keyword>
<feature type="signal peptide" evidence="13">
    <location>
        <begin position="1"/>
        <end position="28"/>
    </location>
</feature>
<evidence type="ECO:0000256" key="5">
    <source>
        <dbReference type="ARBA" id="ARBA00022692"/>
    </source>
</evidence>
<comment type="caution">
    <text evidence="15">The sequence shown here is derived from an EMBL/GenBank/DDBJ whole genome shotgun (WGS) entry which is preliminary data.</text>
</comment>
<gene>
    <name evidence="15" type="ORF">CIPAW_08G110800</name>
</gene>
<evidence type="ECO:0000313" key="15">
    <source>
        <dbReference type="EMBL" id="KAG6645272.1"/>
    </source>
</evidence>
<dbReference type="SMART" id="SM00365">
    <property type="entry name" value="LRR_SD22"/>
    <property type="match status" value="4"/>
</dbReference>
<keyword evidence="9 12" id="KW-0472">Membrane</keyword>
<feature type="transmembrane region" description="Helical" evidence="12">
    <location>
        <begin position="989"/>
        <end position="1012"/>
    </location>
</feature>
<dbReference type="EMBL" id="CM031816">
    <property type="protein sequence ID" value="KAG6645270.1"/>
    <property type="molecule type" value="Genomic_DNA"/>
</dbReference>
<dbReference type="FunFam" id="3.80.10.10:FF:000095">
    <property type="entry name" value="LRR receptor-like serine/threonine-protein kinase GSO1"/>
    <property type="match status" value="1"/>
</dbReference>
<keyword evidence="10" id="KW-0675">Receptor</keyword>
<evidence type="ECO:0000259" key="14">
    <source>
        <dbReference type="Pfam" id="PF08263"/>
    </source>
</evidence>
<dbReference type="PROSITE" id="PS51450">
    <property type="entry name" value="LRR"/>
    <property type="match status" value="2"/>
</dbReference>
<keyword evidence="8 12" id="KW-1133">Transmembrane helix</keyword>
<keyword evidence="6 13" id="KW-0732">Signal</keyword>
<name>A0A8T1PWP2_CARIL</name>
<evidence type="ECO:0000256" key="7">
    <source>
        <dbReference type="ARBA" id="ARBA00022737"/>
    </source>
</evidence>
<evidence type="ECO:0000256" key="4">
    <source>
        <dbReference type="ARBA" id="ARBA00022614"/>
    </source>
</evidence>
<comment type="subcellular location">
    <subcellularLocation>
        <location evidence="1">Cell membrane</location>
        <topology evidence="1">Single-pass type I membrane protein</topology>
    </subcellularLocation>
</comment>
<keyword evidence="7" id="KW-0677">Repeat</keyword>